<evidence type="ECO:0000256" key="1">
    <source>
        <dbReference type="ARBA" id="ARBA00008791"/>
    </source>
</evidence>
<dbReference type="PANTHER" id="PTHR46268">
    <property type="entry name" value="STRESS RESPONSE PROTEIN NHAX"/>
    <property type="match status" value="1"/>
</dbReference>
<dbReference type="Pfam" id="PF00582">
    <property type="entry name" value="Usp"/>
    <property type="match status" value="2"/>
</dbReference>
<dbReference type="RefSeq" id="WP_379568509.1">
    <property type="nucleotide sequence ID" value="NZ_JBHUFV010000003.1"/>
</dbReference>
<dbReference type="EMBL" id="JBHUFV010000003">
    <property type="protein sequence ID" value="MFD1930267.1"/>
    <property type="molecule type" value="Genomic_DNA"/>
</dbReference>
<evidence type="ECO:0000313" key="3">
    <source>
        <dbReference type="EMBL" id="MFD1930267.1"/>
    </source>
</evidence>
<dbReference type="InterPro" id="IPR006015">
    <property type="entry name" value="Universal_stress_UspA"/>
</dbReference>
<dbReference type="Proteomes" id="UP001597368">
    <property type="component" value="Unassembled WGS sequence"/>
</dbReference>
<dbReference type="Gene3D" id="3.40.50.12370">
    <property type="match status" value="1"/>
</dbReference>
<feature type="domain" description="UspA" evidence="2">
    <location>
        <begin position="48"/>
        <end position="122"/>
    </location>
</feature>
<dbReference type="PRINTS" id="PR01438">
    <property type="entry name" value="UNVRSLSTRESS"/>
</dbReference>
<reference evidence="4" key="1">
    <citation type="journal article" date="2019" name="Int. J. Syst. Evol. Microbiol.">
        <title>The Global Catalogue of Microorganisms (GCM) 10K type strain sequencing project: providing services to taxonomists for standard genome sequencing and annotation.</title>
        <authorList>
            <consortium name="The Broad Institute Genomics Platform"/>
            <consortium name="The Broad Institute Genome Sequencing Center for Infectious Disease"/>
            <person name="Wu L."/>
            <person name="Ma J."/>
        </authorList>
    </citation>
    <scope>NUCLEOTIDE SEQUENCE [LARGE SCALE GENOMIC DNA]</scope>
    <source>
        <strain evidence="4">ICMP 6774ER</strain>
    </source>
</reference>
<evidence type="ECO:0000313" key="4">
    <source>
        <dbReference type="Proteomes" id="UP001597368"/>
    </source>
</evidence>
<gene>
    <name evidence="3" type="ORF">ACFSKW_02130</name>
</gene>
<protein>
    <submittedName>
        <fullName evidence="3">Universal stress protein</fullName>
    </submittedName>
</protein>
<accession>A0ABW4SP14</accession>
<sequence length="267" mass="28023">MERVIVGFDGSRGAALALAWAAHEAELHGAELLAWTVLPQRPVVEEAVLKAIRRAVHETGDIRRVTCRLGYGAVAAELTGACTGDDLLVVGCRGRSQFTGMLLGSVSRACLHHAPCSVTVVPDRPKAQRAHGRVIAAVDGSLHARFGLRQAGREAALRGAVLLVVHAVYWDPLGVELMTPGGEQLHAWGEKLVADELSSAGLSAEAVVVDGHPAEVLTRLSADADLLVLGSRGHNPLSGSLLGSTSDYCAQHAACPVMIARPPRTDT</sequence>
<comment type="similarity">
    <text evidence="1">Belongs to the universal stress protein A family.</text>
</comment>
<proteinExistence type="inferred from homology"/>
<feature type="domain" description="UspA" evidence="2">
    <location>
        <begin position="133"/>
        <end position="261"/>
    </location>
</feature>
<evidence type="ECO:0000259" key="2">
    <source>
        <dbReference type="Pfam" id="PF00582"/>
    </source>
</evidence>
<name>A0ABW4SP14_9ACTN</name>
<dbReference type="SUPFAM" id="SSF52402">
    <property type="entry name" value="Adenine nucleotide alpha hydrolases-like"/>
    <property type="match status" value="2"/>
</dbReference>
<organism evidence="3 4">
    <name type="scientific">Nonomuraea mangrovi</name>
    <dbReference type="NCBI Taxonomy" id="2316207"/>
    <lineage>
        <taxon>Bacteria</taxon>
        <taxon>Bacillati</taxon>
        <taxon>Actinomycetota</taxon>
        <taxon>Actinomycetes</taxon>
        <taxon>Streptosporangiales</taxon>
        <taxon>Streptosporangiaceae</taxon>
        <taxon>Nonomuraea</taxon>
    </lineage>
</organism>
<keyword evidence="4" id="KW-1185">Reference proteome</keyword>
<dbReference type="CDD" id="cd00293">
    <property type="entry name" value="USP-like"/>
    <property type="match status" value="1"/>
</dbReference>
<dbReference type="InterPro" id="IPR006016">
    <property type="entry name" value="UspA"/>
</dbReference>
<dbReference type="PANTHER" id="PTHR46268:SF6">
    <property type="entry name" value="UNIVERSAL STRESS PROTEIN UP12"/>
    <property type="match status" value="1"/>
</dbReference>
<comment type="caution">
    <text evidence="3">The sequence shown here is derived from an EMBL/GenBank/DDBJ whole genome shotgun (WGS) entry which is preliminary data.</text>
</comment>